<dbReference type="Proteomes" id="UP000695022">
    <property type="component" value="Unplaced"/>
</dbReference>
<evidence type="ECO:0000256" key="4">
    <source>
        <dbReference type="ARBA" id="ARBA00022692"/>
    </source>
</evidence>
<dbReference type="PANTHER" id="PTHR13448:SF0">
    <property type="entry name" value="TRANSMEMBRANE PROTEIN 214"/>
    <property type="match status" value="1"/>
</dbReference>
<keyword evidence="12" id="KW-1185">Reference proteome</keyword>
<evidence type="ECO:0000256" key="11">
    <source>
        <dbReference type="SAM" id="MobiDB-lite"/>
    </source>
</evidence>
<reference evidence="13" key="1">
    <citation type="submission" date="2025-08" db="UniProtKB">
        <authorList>
            <consortium name="RefSeq"/>
        </authorList>
    </citation>
    <scope>IDENTIFICATION</scope>
</reference>
<feature type="compositionally biased region" description="Basic and acidic residues" evidence="11">
    <location>
        <begin position="55"/>
        <end position="72"/>
    </location>
</feature>
<keyword evidence="4" id="KW-0812">Transmembrane</keyword>
<evidence type="ECO:0000256" key="9">
    <source>
        <dbReference type="ARBA" id="ARBA00023180"/>
    </source>
</evidence>
<keyword evidence="8" id="KW-0472">Membrane</keyword>
<keyword evidence="7" id="KW-1133">Transmembrane helix</keyword>
<protein>
    <submittedName>
        <fullName evidence="13">Transmembrane protein 214-like</fullName>
    </submittedName>
</protein>
<keyword evidence="5" id="KW-0053">Apoptosis</keyword>
<evidence type="ECO:0000256" key="10">
    <source>
        <dbReference type="ARBA" id="ARBA00024938"/>
    </source>
</evidence>
<comment type="subcellular location">
    <subcellularLocation>
        <location evidence="1">Endoplasmic reticulum membrane</location>
        <topology evidence="1">Multi-pass membrane protein</topology>
    </subcellularLocation>
</comment>
<feature type="compositionally biased region" description="Basic residues" evidence="11">
    <location>
        <begin position="12"/>
        <end position="22"/>
    </location>
</feature>
<feature type="region of interest" description="Disordered" evidence="11">
    <location>
        <begin position="1"/>
        <end position="103"/>
    </location>
</feature>
<evidence type="ECO:0000256" key="2">
    <source>
        <dbReference type="ARBA" id="ARBA00007984"/>
    </source>
</evidence>
<comment type="subunit">
    <text evidence="3">Constitutively interacts with CASP4; required for the localization of procaspase 4 to the ER.</text>
</comment>
<comment type="function">
    <text evidence="10">Critical mediator, in cooperation with CASP4, of endoplasmic reticulum-stress induced apoptosis. Required or the activation of CASP4 following endoplasmic reticulum stress.</text>
</comment>
<evidence type="ECO:0000313" key="13">
    <source>
        <dbReference type="RefSeq" id="XP_014668943.1"/>
    </source>
</evidence>
<evidence type="ECO:0000256" key="6">
    <source>
        <dbReference type="ARBA" id="ARBA00022824"/>
    </source>
</evidence>
<accession>A0ABM1E9S2</accession>
<evidence type="ECO:0000256" key="5">
    <source>
        <dbReference type="ARBA" id="ARBA00022703"/>
    </source>
</evidence>
<comment type="similarity">
    <text evidence="2">Belongs to the TMEM214 family.</text>
</comment>
<dbReference type="Pfam" id="PF10151">
    <property type="entry name" value="TMEM214"/>
    <property type="match status" value="1"/>
</dbReference>
<sequence length="699" mass="78866">MANNNKWETVRKPNKKQPTKRMTKAEKQAYTDNAPRIIASPPLKESKTLYDAFIEQDKKATEHHQSSQEHKNGIAGKQQSPSQQKKKKPHVQKDHKEGGGRTLEEVAKELSSKSLEKFLNMDQTKFPDNPTIWLKDLASYLNLELHVPEKDPLFTGQPVDYPLCKLPKVVQKLMLTTMRKSGASVQQLFLEHCVRSTITDSSKGLSTYGYRVCIQSLLHANPQIVTDDISKYNDMLKSNQSHPIRCALILWALSQAGVKNLGTGLRVWLDVMLPLLGVRSMSGYVVSNLESLFSCHDNLQSAYGVVGMREFFQILDIVYASNSSLSHALQKRMLKLYPKIKTLAFGECTKLSGFFPSLMSRLTPTCPTPLKEELLACLATCLTKDNHCYSPWRQMYEKHLRQSSILMDHLLAVWSMLKIDVKQLRDTVRSFMVTNDDLATAAAQPGGRRPEGHDECVRTCKELMAKMSGWKFPSSCWLLVLAALGGVIVYDVHQHSGFKGSRTRAVLHDTGVLAVAEHVWQRTEAYTEKSWRWLQHNIPYYYSRACAFSAPYLTLMCEKLRDAFDYVVEQTEEPRQWLYLHLAAFVEQVRLKLPGPGSACSCTRGNCAELLWHYGCAFCKEVRGSLSIENIQKTLVPGRLGDTAAVVTMLQLAELMAKMSGWKFPKFLLLLVLAALGGVIVYDVHQHSGFKGEGQHHTS</sequence>
<evidence type="ECO:0000313" key="12">
    <source>
        <dbReference type="Proteomes" id="UP000695022"/>
    </source>
</evidence>
<evidence type="ECO:0000256" key="7">
    <source>
        <dbReference type="ARBA" id="ARBA00022989"/>
    </source>
</evidence>
<feature type="compositionally biased region" description="Basic and acidic residues" evidence="11">
    <location>
        <begin position="91"/>
        <end position="103"/>
    </location>
</feature>
<organism evidence="12 13">
    <name type="scientific">Priapulus caudatus</name>
    <name type="common">Priapulid worm</name>
    <dbReference type="NCBI Taxonomy" id="37621"/>
    <lineage>
        <taxon>Eukaryota</taxon>
        <taxon>Metazoa</taxon>
        <taxon>Ecdysozoa</taxon>
        <taxon>Scalidophora</taxon>
        <taxon>Priapulida</taxon>
        <taxon>Priapulimorpha</taxon>
        <taxon>Priapulimorphida</taxon>
        <taxon>Priapulidae</taxon>
        <taxon>Priapulus</taxon>
    </lineage>
</organism>
<evidence type="ECO:0000256" key="8">
    <source>
        <dbReference type="ARBA" id="ARBA00023136"/>
    </source>
</evidence>
<evidence type="ECO:0000256" key="1">
    <source>
        <dbReference type="ARBA" id="ARBA00004477"/>
    </source>
</evidence>
<proteinExistence type="inferred from homology"/>
<gene>
    <name evidence="13" type="primary">LOC106810175</name>
</gene>
<dbReference type="PANTHER" id="PTHR13448">
    <property type="entry name" value="TRANSMEMBRANE PROTEIN 214"/>
    <property type="match status" value="1"/>
</dbReference>
<keyword evidence="6" id="KW-0256">Endoplasmic reticulum</keyword>
<evidence type="ECO:0000256" key="3">
    <source>
        <dbReference type="ARBA" id="ARBA00011720"/>
    </source>
</evidence>
<dbReference type="InterPro" id="IPR019308">
    <property type="entry name" value="TMEM214"/>
</dbReference>
<name>A0ABM1E9S2_PRICU</name>
<dbReference type="GeneID" id="106810175"/>
<dbReference type="RefSeq" id="XP_014668943.1">
    <property type="nucleotide sequence ID" value="XM_014813457.1"/>
</dbReference>
<keyword evidence="9" id="KW-0325">Glycoprotein</keyword>